<dbReference type="PATRIC" id="fig|1288298.3.peg.1875"/>
<dbReference type="EMBL" id="AONH01000010">
    <property type="protein sequence ID" value="KGM88163.1"/>
    <property type="molecule type" value="Genomic_DNA"/>
</dbReference>
<proteinExistence type="predicted"/>
<evidence type="ECO:0000256" key="1">
    <source>
        <dbReference type="SAM" id="SignalP"/>
    </source>
</evidence>
<sequence>MHFRFETARLAALSAVTLLLAGGAMAAPVSVSAVMDPQEQMRFEMGDGTPHFVLAVRREGVSEGEGVLAGAKVTEFGWHDIQPPLGGDPRGYLRFEAENGDVAVIKFTVRAVFMKGADKPALHDDGFWELVSGTGQFADKRGVGALKIEPAGDPKRLFTLVGEIGDKP</sequence>
<reference evidence="2 3" key="1">
    <citation type="submission" date="2013-01" db="EMBL/GenBank/DDBJ databases">
        <authorList>
            <person name="Fiebig A."/>
            <person name="Goeker M."/>
            <person name="Klenk H.-P.P."/>
        </authorList>
    </citation>
    <scope>NUCLEOTIDE SEQUENCE [LARGE SCALE GENOMIC DNA]</scope>
    <source>
        <strain evidence="2 3">DSM 17069</strain>
    </source>
</reference>
<dbReference type="eggNOG" id="ENOG5032WZD">
    <property type="taxonomic scope" value="Bacteria"/>
</dbReference>
<feature type="signal peptide" evidence="1">
    <location>
        <begin position="1"/>
        <end position="26"/>
    </location>
</feature>
<comment type="caution">
    <text evidence="2">The sequence shown here is derived from an EMBL/GenBank/DDBJ whole genome shotgun (WGS) entry which is preliminary data.</text>
</comment>
<evidence type="ECO:0000313" key="2">
    <source>
        <dbReference type="EMBL" id="KGM88163.1"/>
    </source>
</evidence>
<name>A0A0A0HQ08_9RHOB</name>
<gene>
    <name evidence="2" type="ORF">rosmuc_01858</name>
</gene>
<dbReference type="HOGENOM" id="CLU_1585274_0_0_5"/>
<organism evidence="2 3">
    <name type="scientific">Roseovarius mucosus DSM 17069</name>
    <dbReference type="NCBI Taxonomy" id="1288298"/>
    <lineage>
        <taxon>Bacteria</taxon>
        <taxon>Pseudomonadati</taxon>
        <taxon>Pseudomonadota</taxon>
        <taxon>Alphaproteobacteria</taxon>
        <taxon>Rhodobacterales</taxon>
        <taxon>Roseobacteraceae</taxon>
        <taxon>Roseovarius</taxon>
    </lineage>
</organism>
<dbReference type="RefSeq" id="WP_206018441.1">
    <property type="nucleotide sequence ID" value="NZ_KN293979.1"/>
</dbReference>
<evidence type="ECO:0000313" key="3">
    <source>
        <dbReference type="Proteomes" id="UP000030021"/>
    </source>
</evidence>
<feature type="chain" id="PRO_5001962963" evidence="1">
    <location>
        <begin position="27"/>
        <end position="168"/>
    </location>
</feature>
<protein>
    <submittedName>
        <fullName evidence="2">Uncharacterized protein</fullName>
    </submittedName>
</protein>
<accession>A0A0A0HQ08</accession>
<dbReference type="AlphaFoldDB" id="A0A0A0HQ08"/>
<keyword evidence="1" id="KW-0732">Signal</keyword>
<dbReference type="Proteomes" id="UP000030021">
    <property type="component" value="Unassembled WGS sequence"/>
</dbReference>